<dbReference type="AlphaFoldDB" id="A0A1G8CXW0"/>
<evidence type="ECO:0008006" key="3">
    <source>
        <dbReference type="Google" id="ProtNLM"/>
    </source>
</evidence>
<dbReference type="EMBL" id="FNCZ01000003">
    <property type="protein sequence ID" value="SDH50348.1"/>
    <property type="molecule type" value="Genomic_DNA"/>
</dbReference>
<organism evidence="1 2">
    <name type="scientific">Winogradskyella thalassocola</name>
    <dbReference type="NCBI Taxonomy" id="262004"/>
    <lineage>
        <taxon>Bacteria</taxon>
        <taxon>Pseudomonadati</taxon>
        <taxon>Bacteroidota</taxon>
        <taxon>Flavobacteriia</taxon>
        <taxon>Flavobacteriales</taxon>
        <taxon>Flavobacteriaceae</taxon>
        <taxon>Winogradskyella</taxon>
    </lineage>
</organism>
<sequence>MFATTKQYLCQNDANPISMKDITYTGDSDFENIPSLADKALRINLNADIYGTFSEIGAGQETVRQFFRAGGASGTIAKAMSAYDKDFSDAIYGIEDDKRYVTEARLRKMLNHEVNLMEKRITRDKHPNKIFFSYANTVATIDFAKKFKGHGWVGIKYQVGPNQEYNDIIIHVRFKETDARLQQETLGKLGTNLIYGAFYKYNQPRKLLRYLYDHLDKDQLEIDTINFSGPVFENVDNRLMSLQLVKNGMTDAVMFAPDGNNVLPARVLYKKNILTLRGSFRPVTKVNMDMFEKSYEMFIKENKVEKEKTQVIFEITLSNLRAEGEIDEQDFMDRAKLLCSLGQTVLISNFQEYYKLVEYFSQYSRARMGLAMGVNNLVDIFDEKYYRHLSGGILEAFGKLFYKDLRVYLYPMENEDGSVTNSENLKVHPRMKELYKFFKYNGKVVDITDYNASNLTVFSRTVLKMIAANEEGWEKMLPEGVSKLIKEKSLFGCESEEIMHKN</sequence>
<dbReference type="Gene3D" id="3.40.50.620">
    <property type="entry name" value="HUPs"/>
    <property type="match status" value="1"/>
</dbReference>
<dbReference type="Proteomes" id="UP000199492">
    <property type="component" value="Unassembled WGS sequence"/>
</dbReference>
<evidence type="ECO:0000313" key="2">
    <source>
        <dbReference type="Proteomes" id="UP000199492"/>
    </source>
</evidence>
<dbReference type="STRING" id="262004.SAMN04489796_10376"/>
<name>A0A1G8CXW0_9FLAO</name>
<dbReference type="SUPFAM" id="SSF52374">
    <property type="entry name" value="Nucleotidylyl transferase"/>
    <property type="match status" value="1"/>
</dbReference>
<dbReference type="InterPro" id="IPR014729">
    <property type="entry name" value="Rossmann-like_a/b/a_fold"/>
</dbReference>
<evidence type="ECO:0000313" key="1">
    <source>
        <dbReference type="EMBL" id="SDH50348.1"/>
    </source>
</evidence>
<reference evidence="2" key="1">
    <citation type="submission" date="2016-10" db="EMBL/GenBank/DDBJ databases">
        <authorList>
            <person name="Varghese N."/>
            <person name="Submissions S."/>
        </authorList>
    </citation>
    <scope>NUCLEOTIDE SEQUENCE [LARGE SCALE GENOMIC DNA]</scope>
    <source>
        <strain evidence="2">DSM 15363</strain>
    </source>
</reference>
<proteinExistence type="predicted"/>
<protein>
    <recommendedName>
        <fullName evidence="3">TonB-dependent receptor</fullName>
    </recommendedName>
</protein>
<keyword evidence="2" id="KW-1185">Reference proteome</keyword>
<gene>
    <name evidence="1" type="ORF">SAMN04489796_10376</name>
</gene>
<accession>A0A1G8CXW0</accession>